<dbReference type="Pfam" id="PF04119">
    <property type="entry name" value="HSP9_HSP12"/>
    <property type="match status" value="1"/>
</dbReference>
<reference evidence="2 3" key="1">
    <citation type="journal article" date="2013" name="PLoS Genet.">
        <title>The genome and development-dependent transcriptomes of Pyronema confluens: a window into fungal evolution.</title>
        <authorList>
            <person name="Traeger S."/>
            <person name="Altegoer F."/>
            <person name="Freitag M."/>
            <person name="Gabaldon T."/>
            <person name="Kempken F."/>
            <person name="Kumar A."/>
            <person name="Marcet-Houben M."/>
            <person name="Poggeler S."/>
            <person name="Stajich J.E."/>
            <person name="Nowrousian M."/>
        </authorList>
    </citation>
    <scope>NUCLEOTIDE SEQUENCE [LARGE SCALE GENOMIC DNA]</scope>
    <source>
        <strain evidence="3">CBS 100304</strain>
        <tissue evidence="2">Vegetative mycelium</tissue>
    </source>
</reference>
<accession>U4L9C1</accession>
<dbReference type="Gene3D" id="6.10.250.2440">
    <property type="match status" value="2"/>
</dbReference>
<keyword evidence="2" id="KW-0346">Stress response</keyword>
<dbReference type="eggNOG" id="ENOG502SDMM">
    <property type="taxonomic scope" value="Eukaryota"/>
</dbReference>
<dbReference type="STRING" id="1076935.U4L9C1"/>
<evidence type="ECO:0000313" key="2">
    <source>
        <dbReference type="EMBL" id="CCX15592.1"/>
    </source>
</evidence>
<evidence type="ECO:0000256" key="1">
    <source>
        <dbReference type="SAM" id="MobiDB-lite"/>
    </source>
</evidence>
<keyword evidence="3" id="KW-1185">Reference proteome</keyword>
<feature type="region of interest" description="Disordered" evidence="1">
    <location>
        <begin position="1"/>
        <end position="83"/>
    </location>
</feature>
<feature type="compositionally biased region" description="Polar residues" evidence="1">
    <location>
        <begin position="46"/>
        <end position="55"/>
    </location>
</feature>
<dbReference type="Proteomes" id="UP000018144">
    <property type="component" value="Unassembled WGS sequence"/>
</dbReference>
<evidence type="ECO:0000313" key="3">
    <source>
        <dbReference type="Proteomes" id="UP000018144"/>
    </source>
</evidence>
<feature type="compositionally biased region" description="Basic and acidic residues" evidence="1">
    <location>
        <begin position="56"/>
        <end position="72"/>
    </location>
</feature>
<dbReference type="PIRSF" id="PIRSF002590">
    <property type="entry name" value="HSP9/HSP12_fun"/>
    <property type="match status" value="1"/>
</dbReference>
<name>U4L9C1_PYROM</name>
<protein>
    <submittedName>
        <fullName evidence="2">Similar to Heat shock protein hsp9 acc. no. P50519</fullName>
    </submittedName>
</protein>
<feature type="compositionally biased region" description="Basic and acidic residues" evidence="1">
    <location>
        <begin position="1"/>
        <end position="18"/>
    </location>
</feature>
<sequence>MSDNLRKPFSDRVEEKVTPDSSKSTVDRAKESVTTTADKAVGEMQPDSTKSTTQEGFDKGRREKDSIGDKIKHAVGMDSGDNK</sequence>
<dbReference type="OrthoDB" id="2348401at2759"/>
<dbReference type="InterPro" id="IPR007250">
    <property type="entry name" value="HSP9_HSP12"/>
</dbReference>
<dbReference type="EMBL" id="HF936206">
    <property type="protein sequence ID" value="CCX15592.1"/>
    <property type="molecule type" value="Genomic_DNA"/>
</dbReference>
<gene>
    <name evidence="2" type="ORF">PCON_01973</name>
</gene>
<dbReference type="AlphaFoldDB" id="U4L9C1"/>
<organism evidence="2 3">
    <name type="scientific">Pyronema omphalodes (strain CBS 100304)</name>
    <name type="common">Pyronema confluens</name>
    <dbReference type="NCBI Taxonomy" id="1076935"/>
    <lineage>
        <taxon>Eukaryota</taxon>
        <taxon>Fungi</taxon>
        <taxon>Dikarya</taxon>
        <taxon>Ascomycota</taxon>
        <taxon>Pezizomycotina</taxon>
        <taxon>Pezizomycetes</taxon>
        <taxon>Pezizales</taxon>
        <taxon>Pyronemataceae</taxon>
        <taxon>Pyronema</taxon>
    </lineage>
</organism>
<proteinExistence type="predicted"/>